<name>A0A1I5NY75_9PSEU</name>
<proteinExistence type="predicted"/>
<organism evidence="3 4">
    <name type="scientific">Amycolatopsis rubida</name>
    <dbReference type="NCBI Taxonomy" id="112413"/>
    <lineage>
        <taxon>Bacteria</taxon>
        <taxon>Bacillati</taxon>
        <taxon>Actinomycetota</taxon>
        <taxon>Actinomycetes</taxon>
        <taxon>Pseudonocardiales</taxon>
        <taxon>Pseudonocardiaceae</taxon>
        <taxon>Amycolatopsis</taxon>
    </lineage>
</organism>
<gene>
    <name evidence="2" type="ORF">G3I59_11105</name>
    <name evidence="3" type="ORF">SAMN05421854_104564</name>
</gene>
<sequence>MAERTLAQQLGAPLPDGIESLPEQHKQDLSSALRDARHRQAQALARAGEESLKYVPALLRGAVRKAVGL</sequence>
<reference evidence="2 5" key="2">
    <citation type="submission" date="2020-01" db="EMBL/GenBank/DDBJ databases">
        <title>Insect and environment-associated Actinomycetes.</title>
        <authorList>
            <person name="Currrie C."/>
            <person name="Chevrette M."/>
            <person name="Carlson C."/>
            <person name="Stubbendieck R."/>
            <person name="Wendt-Pienkowski E."/>
        </authorList>
    </citation>
    <scope>NUCLEOTIDE SEQUENCE [LARGE SCALE GENOMIC DNA]</scope>
    <source>
        <strain evidence="2 5">SID8386</strain>
    </source>
</reference>
<dbReference type="EMBL" id="FOWC01000004">
    <property type="protein sequence ID" value="SFP26570.1"/>
    <property type="molecule type" value="Genomic_DNA"/>
</dbReference>
<protein>
    <submittedName>
        <fullName evidence="3">Uncharacterized protein</fullName>
    </submittedName>
</protein>
<dbReference type="STRING" id="112413.SAMN05421854_104564"/>
<evidence type="ECO:0000313" key="3">
    <source>
        <dbReference type="EMBL" id="SFP26570.1"/>
    </source>
</evidence>
<dbReference type="Proteomes" id="UP000470404">
    <property type="component" value="Unassembled WGS sequence"/>
</dbReference>
<dbReference type="Proteomes" id="UP000199137">
    <property type="component" value="Unassembled WGS sequence"/>
</dbReference>
<evidence type="ECO:0000313" key="4">
    <source>
        <dbReference type="Proteomes" id="UP000199137"/>
    </source>
</evidence>
<reference evidence="3 4" key="1">
    <citation type="submission" date="2016-10" db="EMBL/GenBank/DDBJ databases">
        <authorList>
            <person name="de Groot N.N."/>
        </authorList>
    </citation>
    <scope>NUCLEOTIDE SEQUENCE [LARGE SCALE GENOMIC DNA]</scope>
    <source>
        <strain evidence="3 4">DSM 44637</strain>
    </source>
</reference>
<dbReference type="RefSeq" id="WP_067592866.1">
    <property type="nucleotide sequence ID" value="NZ_FOWC01000004.1"/>
</dbReference>
<evidence type="ECO:0000313" key="5">
    <source>
        <dbReference type="Proteomes" id="UP000470404"/>
    </source>
</evidence>
<evidence type="ECO:0000313" key="2">
    <source>
        <dbReference type="EMBL" id="NEC56123.1"/>
    </source>
</evidence>
<keyword evidence="5" id="KW-1185">Reference proteome</keyword>
<feature type="region of interest" description="Disordered" evidence="1">
    <location>
        <begin position="1"/>
        <end position="33"/>
    </location>
</feature>
<dbReference type="EMBL" id="JAAGNC010000065">
    <property type="protein sequence ID" value="NEC56123.1"/>
    <property type="molecule type" value="Genomic_DNA"/>
</dbReference>
<evidence type="ECO:0000256" key="1">
    <source>
        <dbReference type="SAM" id="MobiDB-lite"/>
    </source>
</evidence>
<accession>A0A1I5NY75</accession>
<dbReference type="AlphaFoldDB" id="A0A1I5NY75"/>